<dbReference type="EMBL" id="JAWWNJ010000019">
    <property type="protein sequence ID" value="KAK7036373.1"/>
    <property type="molecule type" value="Genomic_DNA"/>
</dbReference>
<comment type="caution">
    <text evidence="1">The sequence shown here is derived from an EMBL/GenBank/DDBJ whole genome shotgun (WGS) entry which is preliminary data.</text>
</comment>
<dbReference type="Proteomes" id="UP001362999">
    <property type="component" value="Unassembled WGS sequence"/>
</dbReference>
<reference evidence="1 2" key="1">
    <citation type="journal article" date="2024" name="J Genomics">
        <title>Draft genome sequencing and assembly of Favolaschia claudopus CIRM-BRFM 2984 isolated from oak limbs.</title>
        <authorList>
            <person name="Navarro D."/>
            <person name="Drula E."/>
            <person name="Chaduli D."/>
            <person name="Cazenave R."/>
            <person name="Ahrendt S."/>
            <person name="Wang J."/>
            <person name="Lipzen A."/>
            <person name="Daum C."/>
            <person name="Barry K."/>
            <person name="Grigoriev I.V."/>
            <person name="Favel A."/>
            <person name="Rosso M.N."/>
            <person name="Martin F."/>
        </authorList>
    </citation>
    <scope>NUCLEOTIDE SEQUENCE [LARGE SCALE GENOMIC DNA]</scope>
    <source>
        <strain evidence="1 2">CIRM-BRFM 2984</strain>
    </source>
</reference>
<dbReference type="InterPro" id="IPR032675">
    <property type="entry name" value="LRR_dom_sf"/>
</dbReference>
<keyword evidence="2" id="KW-1185">Reference proteome</keyword>
<evidence type="ECO:0000313" key="2">
    <source>
        <dbReference type="Proteomes" id="UP001362999"/>
    </source>
</evidence>
<evidence type="ECO:0008006" key="3">
    <source>
        <dbReference type="Google" id="ProtNLM"/>
    </source>
</evidence>
<gene>
    <name evidence="1" type="ORF">R3P38DRAFT_3485389</name>
</gene>
<dbReference type="Gene3D" id="3.80.10.10">
    <property type="entry name" value="Ribonuclease Inhibitor"/>
    <property type="match status" value="1"/>
</dbReference>
<sequence length="519" mass="59627">MHPCLAIPEILELVISVGLARDHTITIRRDIWDAKTVDGALAALARTCKHFHEFAQNELWKEQYGILNLIRCMPEDLWAFKYGSLTRVREVRPTDWDRVSKNAARVKSLTIKDSEYPKLRTKVYETVGNSPGGWFLPNLQHLCWDDYSANLTCINLFLGPRLTSIEFEEIRDDRCFTTLETLAQTHPQLESVTVKGVTTRAKDEDRMRLRNFIRQLPHLHNLKVHYIDPDTLLRLGAPESGLYGLTTSPHTFGDLVGHTDTYGTRFPELRRLYIESGKNQDAEKAEMEPVLHFLRVCNSPPLRFMCFYFMRKWSWDQLYEFYSLLARRRTTRNTLETLFISLLGERSQKCTPHPNDVFHPLLHCNNLVNIYIGVPAGYDLDDEAVGNMSSAWPYLQTLSLESDSDYEPKCTLMALHHIARNCQQLYELVLAFNASDVPDIPVSLEGLPQCTLKNLDVGASPILDGSIERVADFIGFSFSRITRISTAVRGGYMNVRPERWLWKMVEVELLGLRASETEQ</sequence>
<organism evidence="1 2">
    <name type="scientific">Favolaschia claudopus</name>
    <dbReference type="NCBI Taxonomy" id="2862362"/>
    <lineage>
        <taxon>Eukaryota</taxon>
        <taxon>Fungi</taxon>
        <taxon>Dikarya</taxon>
        <taxon>Basidiomycota</taxon>
        <taxon>Agaricomycotina</taxon>
        <taxon>Agaricomycetes</taxon>
        <taxon>Agaricomycetidae</taxon>
        <taxon>Agaricales</taxon>
        <taxon>Marasmiineae</taxon>
        <taxon>Mycenaceae</taxon>
        <taxon>Favolaschia</taxon>
    </lineage>
</organism>
<evidence type="ECO:0000313" key="1">
    <source>
        <dbReference type="EMBL" id="KAK7036373.1"/>
    </source>
</evidence>
<dbReference type="SUPFAM" id="SSF52047">
    <property type="entry name" value="RNI-like"/>
    <property type="match status" value="1"/>
</dbReference>
<name>A0AAW0CC29_9AGAR</name>
<dbReference type="AlphaFoldDB" id="A0AAW0CC29"/>
<proteinExistence type="predicted"/>
<protein>
    <recommendedName>
        <fullName evidence="3">F-box domain-containing protein</fullName>
    </recommendedName>
</protein>
<accession>A0AAW0CC29</accession>